<name>A0ABT8KZW5_9BACT</name>
<proteinExistence type="predicted"/>
<protein>
    <submittedName>
        <fullName evidence="2">Uncharacterized protein</fullName>
    </submittedName>
</protein>
<comment type="caution">
    <text evidence="2">The sequence shown here is derived from an EMBL/GenBank/DDBJ whole genome shotgun (WGS) entry which is preliminary data.</text>
</comment>
<dbReference type="Proteomes" id="UP001172083">
    <property type="component" value="Unassembled WGS sequence"/>
</dbReference>
<evidence type="ECO:0000256" key="1">
    <source>
        <dbReference type="SAM" id="MobiDB-lite"/>
    </source>
</evidence>
<dbReference type="RefSeq" id="WP_346756363.1">
    <property type="nucleotide sequence ID" value="NZ_JAUJEB010000001.1"/>
</dbReference>
<feature type="compositionally biased region" description="Polar residues" evidence="1">
    <location>
        <begin position="38"/>
        <end position="47"/>
    </location>
</feature>
<reference evidence="2" key="1">
    <citation type="submission" date="2023-06" db="EMBL/GenBank/DDBJ databases">
        <title>Genomic of Agaribacillus aureum.</title>
        <authorList>
            <person name="Wang G."/>
        </authorList>
    </citation>
    <scope>NUCLEOTIDE SEQUENCE</scope>
    <source>
        <strain evidence="2">BMA12</strain>
    </source>
</reference>
<dbReference type="EMBL" id="JAUJEB010000001">
    <property type="protein sequence ID" value="MDN5211027.1"/>
    <property type="molecule type" value="Genomic_DNA"/>
</dbReference>
<evidence type="ECO:0000313" key="3">
    <source>
        <dbReference type="Proteomes" id="UP001172083"/>
    </source>
</evidence>
<accession>A0ABT8KZW5</accession>
<keyword evidence="3" id="KW-1185">Reference proteome</keyword>
<organism evidence="2 3">
    <name type="scientific">Agaribacillus aureus</name>
    <dbReference type="NCBI Taxonomy" id="3051825"/>
    <lineage>
        <taxon>Bacteria</taxon>
        <taxon>Pseudomonadati</taxon>
        <taxon>Bacteroidota</taxon>
        <taxon>Cytophagia</taxon>
        <taxon>Cytophagales</taxon>
        <taxon>Splendidivirgaceae</taxon>
        <taxon>Agaribacillus</taxon>
    </lineage>
</organism>
<gene>
    <name evidence="2" type="ORF">QQ020_03170</name>
</gene>
<sequence length="71" mass="7592">MKKTMKNFESMSLEKFQLEAVKGGLGFKTKTGGGRNVSGKNSSQPGDTFTDDESRATYDDTAGTCTVDGEC</sequence>
<evidence type="ECO:0000313" key="2">
    <source>
        <dbReference type="EMBL" id="MDN5211027.1"/>
    </source>
</evidence>
<feature type="region of interest" description="Disordered" evidence="1">
    <location>
        <begin position="29"/>
        <end position="55"/>
    </location>
</feature>